<dbReference type="EMBL" id="JACVVK020000020">
    <property type="protein sequence ID" value="KAK7503479.1"/>
    <property type="molecule type" value="Genomic_DNA"/>
</dbReference>
<proteinExistence type="predicted"/>
<organism evidence="1 2">
    <name type="scientific">Batillaria attramentaria</name>
    <dbReference type="NCBI Taxonomy" id="370345"/>
    <lineage>
        <taxon>Eukaryota</taxon>
        <taxon>Metazoa</taxon>
        <taxon>Spiralia</taxon>
        <taxon>Lophotrochozoa</taxon>
        <taxon>Mollusca</taxon>
        <taxon>Gastropoda</taxon>
        <taxon>Caenogastropoda</taxon>
        <taxon>Sorbeoconcha</taxon>
        <taxon>Cerithioidea</taxon>
        <taxon>Batillariidae</taxon>
        <taxon>Batillaria</taxon>
    </lineage>
</organism>
<feature type="non-terminal residue" evidence="1">
    <location>
        <position position="127"/>
    </location>
</feature>
<evidence type="ECO:0000313" key="2">
    <source>
        <dbReference type="Proteomes" id="UP001519460"/>
    </source>
</evidence>
<comment type="caution">
    <text evidence="1">The sequence shown here is derived from an EMBL/GenBank/DDBJ whole genome shotgun (WGS) entry which is preliminary data.</text>
</comment>
<dbReference type="AlphaFoldDB" id="A0ABD0LV20"/>
<dbReference type="Proteomes" id="UP001519460">
    <property type="component" value="Unassembled WGS sequence"/>
</dbReference>
<name>A0ABD0LV20_9CAEN</name>
<sequence>MAFSRLFDCLRFAFCLRKIWSRRTSYAQEEEIIIRYVVDPISLSTRVPRSQTRDGARLTHRSSLSLSLPPSQPIDSNLLVINGECDPSTTVFASRQREDAEDWCPLDTSPPLVLSVPIISESLRQLS</sequence>
<accession>A0ABD0LV20</accession>
<reference evidence="1 2" key="1">
    <citation type="journal article" date="2023" name="Sci. Data">
        <title>Genome assembly of the Korean intertidal mud-creeper Batillaria attramentaria.</title>
        <authorList>
            <person name="Patra A.K."/>
            <person name="Ho P.T."/>
            <person name="Jun S."/>
            <person name="Lee S.J."/>
            <person name="Kim Y."/>
            <person name="Won Y.J."/>
        </authorList>
    </citation>
    <scope>NUCLEOTIDE SEQUENCE [LARGE SCALE GENOMIC DNA]</scope>
    <source>
        <strain evidence="1">Wonlab-2016</strain>
    </source>
</reference>
<evidence type="ECO:0000313" key="1">
    <source>
        <dbReference type="EMBL" id="KAK7503479.1"/>
    </source>
</evidence>
<gene>
    <name evidence="1" type="ORF">BaRGS_00005400</name>
</gene>
<keyword evidence="2" id="KW-1185">Reference proteome</keyword>
<protein>
    <submittedName>
        <fullName evidence="1">Uncharacterized protein</fullName>
    </submittedName>
</protein>